<evidence type="ECO:0000256" key="3">
    <source>
        <dbReference type="ARBA" id="ARBA00022723"/>
    </source>
</evidence>
<dbReference type="SUPFAM" id="SSF55811">
    <property type="entry name" value="Nudix"/>
    <property type="match status" value="1"/>
</dbReference>
<proteinExistence type="predicted"/>
<keyword evidence="6" id="KW-0464">Manganese</keyword>
<keyword evidence="5" id="KW-0460">Magnesium</keyword>
<evidence type="ECO:0000256" key="6">
    <source>
        <dbReference type="ARBA" id="ARBA00023211"/>
    </source>
</evidence>
<dbReference type="PANTHER" id="PTHR12992:SF11">
    <property type="entry name" value="MITOCHONDRIAL COENZYME A DIPHOSPHATASE NUDT8"/>
    <property type="match status" value="1"/>
</dbReference>
<evidence type="ECO:0000256" key="4">
    <source>
        <dbReference type="ARBA" id="ARBA00022801"/>
    </source>
</evidence>
<comment type="cofactor">
    <cofactor evidence="1">
        <name>Mn(2+)</name>
        <dbReference type="ChEBI" id="CHEBI:29035"/>
    </cofactor>
</comment>
<dbReference type="InterPro" id="IPR045121">
    <property type="entry name" value="CoAse"/>
</dbReference>
<dbReference type="Proteomes" id="UP000319209">
    <property type="component" value="Chromosome"/>
</dbReference>
<evidence type="ECO:0000313" key="8">
    <source>
        <dbReference type="EMBL" id="QDO94338.1"/>
    </source>
</evidence>
<organism evidence="8 9">
    <name type="scientific">Formosa sediminum</name>
    <dbReference type="NCBI Taxonomy" id="2594004"/>
    <lineage>
        <taxon>Bacteria</taxon>
        <taxon>Pseudomonadati</taxon>
        <taxon>Bacteroidota</taxon>
        <taxon>Flavobacteriia</taxon>
        <taxon>Flavobacteriales</taxon>
        <taxon>Flavobacteriaceae</taxon>
        <taxon>Formosa</taxon>
    </lineage>
</organism>
<dbReference type="Gene3D" id="3.90.79.10">
    <property type="entry name" value="Nucleoside Triphosphate Pyrophosphohydrolase"/>
    <property type="match status" value="1"/>
</dbReference>
<dbReference type="RefSeq" id="WP_143381223.1">
    <property type="nucleotide sequence ID" value="NZ_CP041637.1"/>
</dbReference>
<feature type="domain" description="Nudix hydrolase" evidence="7">
    <location>
        <begin position="45"/>
        <end position="181"/>
    </location>
</feature>
<evidence type="ECO:0000256" key="1">
    <source>
        <dbReference type="ARBA" id="ARBA00001936"/>
    </source>
</evidence>
<dbReference type="Pfam" id="PF00293">
    <property type="entry name" value="NUDIX"/>
    <property type="match status" value="1"/>
</dbReference>
<dbReference type="OrthoDB" id="9802805at2"/>
<protein>
    <submittedName>
        <fullName evidence="8">CoA pyrophosphatase</fullName>
    </submittedName>
</protein>
<sequence>MNFNDFIKLRSKIENIPLPAEASQFKMSPPFRTQLLEMDKIKMKTARKAAVMALFYPDTLQQTSLVLILRNTYKGVHSAQIGFPGGKVEPEDDSLKAAAIRETFEEVGVPEENIEVWRKITDIYIPPSHFIVQPFIGIAEKTPVFLKQDTEVDAIIEVPLVEFLSDTNVVTKRVTTSYAQEIDVPAFIFQGHVVWGATAMMLSEVKDILKGVRYL</sequence>
<dbReference type="PANTHER" id="PTHR12992">
    <property type="entry name" value="NUDIX HYDROLASE"/>
    <property type="match status" value="1"/>
</dbReference>
<keyword evidence="3" id="KW-0479">Metal-binding</keyword>
<keyword evidence="9" id="KW-1185">Reference proteome</keyword>
<evidence type="ECO:0000259" key="7">
    <source>
        <dbReference type="PROSITE" id="PS51462"/>
    </source>
</evidence>
<dbReference type="AlphaFoldDB" id="A0A516GS51"/>
<dbReference type="GO" id="GO:0046872">
    <property type="term" value="F:metal ion binding"/>
    <property type="evidence" value="ECO:0007669"/>
    <property type="project" value="UniProtKB-KW"/>
</dbReference>
<name>A0A516GS51_9FLAO</name>
<dbReference type="CDD" id="cd03426">
    <property type="entry name" value="NUDIX_CoAse_Nudt7"/>
    <property type="match status" value="1"/>
</dbReference>
<dbReference type="InterPro" id="IPR000086">
    <property type="entry name" value="NUDIX_hydrolase_dom"/>
</dbReference>
<accession>A0A516GS51</accession>
<reference evidence="8 9" key="1">
    <citation type="submission" date="2019-07" db="EMBL/GenBank/DDBJ databases">
        <title>Genome sequencing for Formosa sp. PS13.</title>
        <authorList>
            <person name="Park S.-J."/>
        </authorList>
    </citation>
    <scope>NUCLEOTIDE SEQUENCE [LARGE SCALE GENOMIC DNA]</scope>
    <source>
        <strain evidence="8 9">PS13</strain>
    </source>
</reference>
<evidence type="ECO:0000313" key="9">
    <source>
        <dbReference type="Proteomes" id="UP000319209"/>
    </source>
</evidence>
<evidence type="ECO:0000256" key="2">
    <source>
        <dbReference type="ARBA" id="ARBA00001946"/>
    </source>
</evidence>
<dbReference type="EMBL" id="CP041637">
    <property type="protein sequence ID" value="QDO94338.1"/>
    <property type="molecule type" value="Genomic_DNA"/>
</dbReference>
<gene>
    <name evidence="8" type="ORF">FNB79_10325</name>
</gene>
<dbReference type="KEGG" id="fop:FNB79_10325"/>
<dbReference type="InterPro" id="IPR015797">
    <property type="entry name" value="NUDIX_hydrolase-like_dom_sf"/>
</dbReference>
<comment type="cofactor">
    <cofactor evidence="2">
        <name>Mg(2+)</name>
        <dbReference type="ChEBI" id="CHEBI:18420"/>
    </cofactor>
</comment>
<dbReference type="GO" id="GO:0010945">
    <property type="term" value="F:coenzyme A diphosphatase activity"/>
    <property type="evidence" value="ECO:0007669"/>
    <property type="project" value="InterPro"/>
</dbReference>
<evidence type="ECO:0000256" key="5">
    <source>
        <dbReference type="ARBA" id="ARBA00022842"/>
    </source>
</evidence>
<keyword evidence="4" id="KW-0378">Hydrolase</keyword>
<dbReference type="PROSITE" id="PS51462">
    <property type="entry name" value="NUDIX"/>
    <property type="match status" value="1"/>
</dbReference>